<accession>A0A1Y2A537</accession>
<dbReference type="Proteomes" id="UP000193144">
    <property type="component" value="Unassembled WGS sequence"/>
</dbReference>
<evidence type="ECO:0000313" key="4">
    <source>
        <dbReference type="Proteomes" id="UP000193144"/>
    </source>
</evidence>
<sequence>MPDSDCKGASFLDASNESIRCVRIDTVCGWTDCNDVNGQHCYGINPTEHSAGYYDASRSFSCDPNSQYPYCVKAFDVFANSNAGSIGCASFPGQIACCPGSPPICMVVDNISKCTTGPATSATPTPTPTPKPQTSSATPNVVPNSGSPIDGNPRPQTSVSTRSSALSNPTFDAPSTQSVSTPVPGPSKSSIYNPTDAAEILKLLQSAIPQSAQTNPQAACFLRTSSNSVYTTPPWYTTLPPAAKTYFSDINTNFAACTATPSSNSSSSSGGSLSTGEKAGIGIGSVIGAVTITALIFLLFSKLGIIGGGSAAAATAATASTSANAGTSATPANTGTSAAPANTSTSAPNMSANPYSGTSGPTPTGWNGVVNPGWNGIVAPPPTTAVPPPPFHSGGSDFLAIGALGRTRNDSGRNTEYHNDHRFSQGQTGYPIQTTSPTYQQQQGYGYSPPLNTSQHYGQGQYYGGGDGRVSPIEAEGRRAAYEAGGDTFHPEELGGNPRYEFGDGRYEPRDVNTHYGNSPRYS</sequence>
<comment type="caution">
    <text evidence="3">The sequence shown here is derived from an EMBL/GenBank/DDBJ whole genome shotgun (WGS) entry which is preliminary data.</text>
</comment>
<feature type="compositionally biased region" description="Basic and acidic residues" evidence="1">
    <location>
        <begin position="501"/>
        <end position="513"/>
    </location>
</feature>
<evidence type="ECO:0000256" key="1">
    <source>
        <dbReference type="SAM" id="MobiDB-lite"/>
    </source>
</evidence>
<feature type="region of interest" description="Disordered" evidence="1">
    <location>
        <begin position="323"/>
        <end position="368"/>
    </location>
</feature>
<feature type="compositionally biased region" description="Polar residues" evidence="1">
    <location>
        <begin position="349"/>
        <end position="364"/>
    </location>
</feature>
<proteinExistence type="predicted"/>
<feature type="transmembrane region" description="Helical" evidence="2">
    <location>
        <begin position="279"/>
        <end position="300"/>
    </location>
</feature>
<feature type="region of interest" description="Disordered" evidence="1">
    <location>
        <begin position="484"/>
        <end position="523"/>
    </location>
</feature>
<evidence type="ECO:0000256" key="2">
    <source>
        <dbReference type="SAM" id="Phobius"/>
    </source>
</evidence>
<organism evidence="3 4">
    <name type="scientific">Clohesyomyces aquaticus</name>
    <dbReference type="NCBI Taxonomy" id="1231657"/>
    <lineage>
        <taxon>Eukaryota</taxon>
        <taxon>Fungi</taxon>
        <taxon>Dikarya</taxon>
        <taxon>Ascomycota</taxon>
        <taxon>Pezizomycotina</taxon>
        <taxon>Dothideomycetes</taxon>
        <taxon>Pleosporomycetidae</taxon>
        <taxon>Pleosporales</taxon>
        <taxon>Lindgomycetaceae</taxon>
        <taxon>Clohesyomyces</taxon>
    </lineage>
</organism>
<reference evidence="3 4" key="1">
    <citation type="submission" date="2016-07" db="EMBL/GenBank/DDBJ databases">
        <title>Pervasive Adenine N6-methylation of Active Genes in Fungi.</title>
        <authorList>
            <consortium name="DOE Joint Genome Institute"/>
            <person name="Mondo S.J."/>
            <person name="Dannebaum R.O."/>
            <person name="Kuo R.C."/>
            <person name="Labutti K."/>
            <person name="Haridas S."/>
            <person name="Kuo A."/>
            <person name="Salamov A."/>
            <person name="Ahrendt S.R."/>
            <person name="Lipzen A."/>
            <person name="Sullivan W."/>
            <person name="Andreopoulos W.B."/>
            <person name="Clum A."/>
            <person name="Lindquist E."/>
            <person name="Daum C."/>
            <person name="Ramamoorthy G.K."/>
            <person name="Gryganskyi A."/>
            <person name="Culley D."/>
            <person name="Magnuson J.K."/>
            <person name="James T.Y."/>
            <person name="O'Malley M.A."/>
            <person name="Stajich J.E."/>
            <person name="Spatafora J.W."/>
            <person name="Visel A."/>
            <person name="Grigoriev I.V."/>
        </authorList>
    </citation>
    <scope>NUCLEOTIDE SEQUENCE [LARGE SCALE GENOMIC DNA]</scope>
    <source>
        <strain evidence="3 4">CBS 115471</strain>
    </source>
</reference>
<dbReference type="EMBL" id="MCFA01000011">
    <property type="protein sequence ID" value="ORY17628.1"/>
    <property type="molecule type" value="Genomic_DNA"/>
</dbReference>
<name>A0A1Y2A537_9PLEO</name>
<keyword evidence="2" id="KW-1133">Transmembrane helix</keyword>
<protein>
    <submittedName>
        <fullName evidence="3">Uncharacterized protein</fullName>
    </submittedName>
</protein>
<gene>
    <name evidence="3" type="ORF">BCR34DRAFT_583489</name>
</gene>
<feature type="region of interest" description="Disordered" evidence="1">
    <location>
        <begin position="118"/>
        <end position="192"/>
    </location>
</feature>
<dbReference type="AlphaFoldDB" id="A0A1Y2A537"/>
<feature type="compositionally biased region" description="Polar residues" evidence="1">
    <location>
        <begin position="154"/>
        <end position="192"/>
    </location>
</feature>
<evidence type="ECO:0000313" key="3">
    <source>
        <dbReference type="EMBL" id="ORY17628.1"/>
    </source>
</evidence>
<keyword evidence="2" id="KW-0472">Membrane</keyword>
<keyword evidence="4" id="KW-1185">Reference proteome</keyword>
<feature type="compositionally biased region" description="Low complexity" evidence="1">
    <location>
        <begin position="323"/>
        <end position="348"/>
    </location>
</feature>
<keyword evidence="2" id="KW-0812">Transmembrane</keyword>